<dbReference type="Gene3D" id="3.40.50.720">
    <property type="entry name" value="NAD(P)-binding Rossmann-like Domain"/>
    <property type="match status" value="1"/>
</dbReference>
<dbReference type="NCBIfam" id="TIGR01777">
    <property type="entry name" value="yfcH"/>
    <property type="match status" value="1"/>
</dbReference>
<feature type="domain" description="DUF1731" evidence="2">
    <location>
        <begin position="267"/>
        <end position="314"/>
    </location>
</feature>
<dbReference type="CTD" id="56948"/>
<evidence type="ECO:0000259" key="1">
    <source>
        <dbReference type="Pfam" id="PF01370"/>
    </source>
</evidence>
<dbReference type="Proteomes" id="UP000515156">
    <property type="component" value="Chromosome 14"/>
</dbReference>
<dbReference type="Pfam" id="PF01370">
    <property type="entry name" value="Epimerase"/>
    <property type="match status" value="1"/>
</dbReference>
<dbReference type="InterPro" id="IPR010099">
    <property type="entry name" value="SDR39U1"/>
</dbReference>
<dbReference type="PANTHER" id="PTHR11092:SF0">
    <property type="entry name" value="EPIMERASE FAMILY PROTEIN SDR39U1"/>
    <property type="match status" value="1"/>
</dbReference>
<dbReference type="PANTHER" id="PTHR11092">
    <property type="entry name" value="SUGAR NUCLEOTIDE EPIMERASE RELATED"/>
    <property type="match status" value="1"/>
</dbReference>
<protein>
    <submittedName>
        <fullName evidence="4">Epimerase family protein SDR39U1 isoform X1</fullName>
    </submittedName>
</protein>
<reference evidence="4" key="1">
    <citation type="submission" date="2025-08" db="UniProtKB">
        <authorList>
            <consortium name="RefSeq"/>
        </authorList>
    </citation>
    <scope>IDENTIFICATION</scope>
</reference>
<evidence type="ECO:0000313" key="3">
    <source>
        <dbReference type="Proteomes" id="UP000515156"/>
    </source>
</evidence>
<evidence type="ECO:0000313" key="4">
    <source>
        <dbReference type="RefSeq" id="XP_030042183.1"/>
    </source>
</evidence>
<evidence type="ECO:0000259" key="2">
    <source>
        <dbReference type="Pfam" id="PF08338"/>
    </source>
</evidence>
<sequence length="316" mass="33809">MRDVQWPVCNPFPPPEAVMRVLVGGGTGFVGRTLTSLLKSNGHEVTIISRNPGPGRITWQELPSKGLPPCDAAVNLAGENIMNPLRRWTEEFKKEVTNSRVDTTQILARAIARAEKPPEAWVLVTGVSFYAPSETVEYDEDSAGGNYDFASRLVTAMEAAARIPGDSAAAGVTRGVMVRAGFVLGRDGGAIPSMLLPFRLGLGGPIGSGCQNLPWIHVADLAGIIAHVLESKNVTGVLNGVAPSFNTNRDFARALGAALRRPTILPLPAFMVNAIFGSERGVMLLEGAKVRPRRTLESGYRYAFPELGPALRDILS</sequence>
<organism evidence="3 4">
    <name type="scientific">Microcaecilia unicolor</name>
    <dbReference type="NCBI Taxonomy" id="1415580"/>
    <lineage>
        <taxon>Eukaryota</taxon>
        <taxon>Metazoa</taxon>
        <taxon>Chordata</taxon>
        <taxon>Craniata</taxon>
        <taxon>Vertebrata</taxon>
        <taxon>Euteleostomi</taxon>
        <taxon>Amphibia</taxon>
        <taxon>Gymnophiona</taxon>
        <taxon>Siphonopidae</taxon>
        <taxon>Microcaecilia</taxon>
    </lineage>
</organism>
<proteinExistence type="predicted"/>
<dbReference type="InterPro" id="IPR001509">
    <property type="entry name" value="Epimerase_deHydtase"/>
</dbReference>
<keyword evidence="3" id="KW-1185">Reference proteome</keyword>
<name>A0A6P7WP84_9AMPH</name>
<accession>A0A6P7WP84</accession>
<dbReference type="AlphaFoldDB" id="A0A6P7WP84"/>
<dbReference type="SUPFAM" id="SSF51735">
    <property type="entry name" value="NAD(P)-binding Rossmann-fold domains"/>
    <property type="match status" value="1"/>
</dbReference>
<dbReference type="KEGG" id="muo:115456944"/>
<dbReference type="FunCoup" id="A0A6P7WP84">
    <property type="interactions" value="773"/>
</dbReference>
<gene>
    <name evidence="4" type="primary">SDR39U1</name>
</gene>
<dbReference type="InParanoid" id="A0A6P7WP84"/>
<dbReference type="InterPro" id="IPR013549">
    <property type="entry name" value="DUF1731"/>
</dbReference>
<dbReference type="GeneID" id="115456944"/>
<dbReference type="OrthoDB" id="276721at2759"/>
<dbReference type="RefSeq" id="XP_030042183.1">
    <property type="nucleotide sequence ID" value="XM_030186323.1"/>
</dbReference>
<dbReference type="InterPro" id="IPR036291">
    <property type="entry name" value="NAD(P)-bd_dom_sf"/>
</dbReference>
<dbReference type="Pfam" id="PF08338">
    <property type="entry name" value="DUF1731"/>
    <property type="match status" value="1"/>
</dbReference>
<dbReference type="CDD" id="cd05242">
    <property type="entry name" value="SDR_a8"/>
    <property type="match status" value="1"/>
</dbReference>
<feature type="domain" description="NAD-dependent epimerase/dehydratase" evidence="1">
    <location>
        <begin position="21"/>
        <end position="232"/>
    </location>
</feature>